<evidence type="ECO:0000313" key="2">
    <source>
        <dbReference type="Proteomes" id="UP000479938"/>
    </source>
</evidence>
<sequence length="92" mass="9595">MATKVPFTTTVASAVSQFTGLAPFSQIWYVIVYVPDTVFESKVNTPLASIDNGPVVMAVTVVFKAVTSTPFSLSFAVTLPTVVATVVPGVAV</sequence>
<proteinExistence type="predicted"/>
<dbReference type="EMBL" id="CADCSU010000001">
    <property type="protein sequence ID" value="CAA9194178.1"/>
    <property type="molecule type" value="Genomic_DNA"/>
</dbReference>
<name>A0A6J4G757_9FLAO</name>
<organism evidence="1 2">
    <name type="scientific">Flavobacterium bizetiae</name>
    <dbReference type="NCBI Taxonomy" id="2704140"/>
    <lineage>
        <taxon>Bacteria</taxon>
        <taxon>Pseudomonadati</taxon>
        <taxon>Bacteroidota</taxon>
        <taxon>Flavobacteriia</taxon>
        <taxon>Flavobacteriales</taxon>
        <taxon>Flavobacteriaceae</taxon>
        <taxon>Flavobacterium</taxon>
    </lineage>
</organism>
<protein>
    <submittedName>
        <fullName evidence="1">Uncharacterized protein</fullName>
    </submittedName>
</protein>
<reference evidence="1 2" key="1">
    <citation type="submission" date="2020-02" db="EMBL/GenBank/DDBJ databases">
        <authorList>
            <person name="Criscuolo A."/>
        </authorList>
    </citation>
    <scope>NUCLEOTIDE SEQUENCE [LARGE SCALE GENOMIC DNA]</scope>
    <source>
        <strain evidence="1">CIP105534</strain>
    </source>
</reference>
<keyword evidence="2" id="KW-1185">Reference proteome</keyword>
<evidence type="ECO:0000313" key="1">
    <source>
        <dbReference type="EMBL" id="CAA9194178.1"/>
    </source>
</evidence>
<dbReference type="AlphaFoldDB" id="A0A6J4G757"/>
<dbReference type="Proteomes" id="UP000479938">
    <property type="component" value="Unassembled WGS sequence"/>
</dbReference>
<gene>
    <name evidence="1" type="ORF">FLA105534_00001</name>
</gene>
<accession>A0A6J4G757</accession>